<dbReference type="InterPro" id="IPR023346">
    <property type="entry name" value="Lysozyme-like_dom_sf"/>
</dbReference>
<dbReference type="CDD" id="cd16894">
    <property type="entry name" value="MltD-like"/>
    <property type="match status" value="1"/>
</dbReference>
<protein>
    <submittedName>
        <fullName evidence="4">Membrane-bound lytic murein transglycosylase D</fullName>
    </submittedName>
</protein>
<feature type="domain" description="LysM" evidence="3">
    <location>
        <begin position="674"/>
        <end position="717"/>
    </location>
</feature>
<feature type="signal peptide" evidence="2">
    <location>
        <begin position="1"/>
        <end position="39"/>
    </location>
</feature>
<dbReference type="AlphaFoldDB" id="A0A1I0YAD0"/>
<dbReference type="Proteomes" id="UP000199604">
    <property type="component" value="Unassembled WGS sequence"/>
</dbReference>
<dbReference type="Pfam" id="PF01476">
    <property type="entry name" value="LysM"/>
    <property type="match status" value="4"/>
</dbReference>
<dbReference type="PROSITE" id="PS00922">
    <property type="entry name" value="TRANSGLYCOSYLASE"/>
    <property type="match status" value="1"/>
</dbReference>
<feature type="chain" id="PRO_5011503736" evidence="2">
    <location>
        <begin position="40"/>
        <end position="719"/>
    </location>
</feature>
<dbReference type="Gene3D" id="1.10.530.10">
    <property type="match status" value="1"/>
</dbReference>
<evidence type="ECO:0000313" key="4">
    <source>
        <dbReference type="EMBL" id="SFB09368.1"/>
    </source>
</evidence>
<dbReference type="SUPFAM" id="SSF53955">
    <property type="entry name" value="Lysozyme-like"/>
    <property type="match status" value="1"/>
</dbReference>
<dbReference type="SUPFAM" id="SSF54106">
    <property type="entry name" value="LysM domain"/>
    <property type="match status" value="4"/>
</dbReference>
<feature type="domain" description="LysM" evidence="3">
    <location>
        <begin position="606"/>
        <end position="649"/>
    </location>
</feature>
<evidence type="ECO:0000256" key="2">
    <source>
        <dbReference type="SAM" id="SignalP"/>
    </source>
</evidence>
<dbReference type="STRING" id="498292.SAMN05660845_1558"/>
<dbReference type="GO" id="GO:0008932">
    <property type="term" value="F:lytic endotransglycosylase activity"/>
    <property type="evidence" value="ECO:0007669"/>
    <property type="project" value="TreeGrafter"/>
</dbReference>
<dbReference type="Pfam" id="PF01464">
    <property type="entry name" value="SLT"/>
    <property type="match status" value="1"/>
</dbReference>
<dbReference type="PANTHER" id="PTHR33734">
    <property type="entry name" value="LYSM DOMAIN-CONTAINING GPI-ANCHORED PROTEIN 2"/>
    <property type="match status" value="1"/>
</dbReference>
<gene>
    <name evidence="4" type="ORF">SAMN05660845_1558</name>
</gene>
<feature type="domain" description="LysM" evidence="3">
    <location>
        <begin position="543"/>
        <end position="586"/>
    </location>
</feature>
<dbReference type="InterPro" id="IPR008258">
    <property type="entry name" value="Transglycosylase_SLT_dom_1"/>
</dbReference>
<dbReference type="Gene3D" id="3.10.350.10">
    <property type="entry name" value="LysM domain"/>
    <property type="match status" value="4"/>
</dbReference>
<feature type="domain" description="LysM" evidence="3">
    <location>
        <begin position="433"/>
        <end position="476"/>
    </location>
</feature>
<proteinExistence type="inferred from homology"/>
<accession>A0A1I0YAD0</accession>
<dbReference type="PROSITE" id="PS51782">
    <property type="entry name" value="LYSM"/>
    <property type="match status" value="4"/>
</dbReference>
<evidence type="ECO:0000259" key="3">
    <source>
        <dbReference type="PROSITE" id="PS51782"/>
    </source>
</evidence>
<dbReference type="GO" id="GO:0000270">
    <property type="term" value="P:peptidoglycan metabolic process"/>
    <property type="evidence" value="ECO:0007669"/>
    <property type="project" value="InterPro"/>
</dbReference>
<reference evidence="5" key="1">
    <citation type="submission" date="2016-10" db="EMBL/GenBank/DDBJ databases">
        <authorList>
            <person name="Varghese N."/>
            <person name="Submissions S."/>
        </authorList>
    </citation>
    <scope>NUCLEOTIDE SEQUENCE [LARGE SCALE GENOMIC DNA]</scope>
    <source>
        <strain evidence="5">DSM 21789</strain>
    </source>
</reference>
<evidence type="ECO:0000256" key="1">
    <source>
        <dbReference type="ARBA" id="ARBA00007734"/>
    </source>
</evidence>
<dbReference type="PANTHER" id="PTHR33734:SF22">
    <property type="entry name" value="MEMBRANE-BOUND LYTIC MUREIN TRANSGLYCOSYLASE D"/>
    <property type="match status" value="1"/>
</dbReference>
<dbReference type="InterPro" id="IPR036779">
    <property type="entry name" value="LysM_dom_sf"/>
</dbReference>
<dbReference type="EMBL" id="FOJT01000004">
    <property type="protein sequence ID" value="SFB09368.1"/>
    <property type="molecule type" value="Genomic_DNA"/>
</dbReference>
<dbReference type="GO" id="GO:0016020">
    <property type="term" value="C:membrane"/>
    <property type="evidence" value="ECO:0007669"/>
    <property type="project" value="InterPro"/>
</dbReference>
<keyword evidence="2" id="KW-0732">Signal</keyword>
<dbReference type="InterPro" id="IPR018392">
    <property type="entry name" value="LysM"/>
</dbReference>
<dbReference type="SMART" id="SM00257">
    <property type="entry name" value="LysM"/>
    <property type="match status" value="4"/>
</dbReference>
<keyword evidence="5" id="KW-1185">Reference proteome</keyword>
<name>A0A1I0YAD0_9FLAO</name>
<evidence type="ECO:0000313" key="5">
    <source>
        <dbReference type="Proteomes" id="UP000199604"/>
    </source>
</evidence>
<comment type="similarity">
    <text evidence="1">Belongs to the transglycosylase Slt family.</text>
</comment>
<sequence length="719" mass="82389">MFAPKSQRIEIQCFIKPTVMMNKKFAFLLFLFSVTNIFAQDIVSHDSIKKPELKLSFLDSLKTTYVIDEMSACVDEKCFAELTNQDISQELLADFKNIDLDKTVDFELSTELLKERLRLMDEKSPFNIEYNVGLENIIKSFLKNRKRSYERLMGISKYYFPMFEEAMARYNVPLEIKYLAIVESALNPKAVSRMGATGLWQFMYETGKQYKLDVNSYVDERSDALKASDAAAQYMRNMYKIFGDWELVLASYNSGAGNVTKAIRRSGGHQNFWNIKKFLPKETAAYVPMFLATMYIFEYHKEHGIVPDKTVVNHFATDTIAIKSKMSFKQISALLDMPEAQIEFLNPSYKMKVIPYVTNETHFLCLPKDKIAIFASNEDKMYAYVNYQEKNRERPFAAKPKVKIVKDSISGNENIEEALVETKTIMKNVSRTKFYKVKRGDNLSDIADKYNVAMSDLKKWNHLKSNKVQQGKSLKIITEDRIAVVQKVKKPKAILETKVEPKPESTEEKAVAVLDKPVSKKEIVKKEIVKKPELTEEKEVVANEHIVKQGENLTSIAKEHRLYVADLKKWNNLKDGNIKLGDKLKLSNAPVVAVADEEAKPSTETTFYTIKKGDNISLIAKNNNVTVDDLKEWNNLDNNVVKVGEKLKIEKTAEVIAEVSKKDTKKKDKYQEQKLYVVQKGDSLFSISQKHHTTVADIKKLNGIKDENLQPGMKLKIKA</sequence>
<dbReference type="InterPro" id="IPR000189">
    <property type="entry name" value="Transglyc_AS"/>
</dbReference>
<organism evidence="4 5">
    <name type="scientific">Flavobacterium swingsii</name>
    <dbReference type="NCBI Taxonomy" id="498292"/>
    <lineage>
        <taxon>Bacteria</taxon>
        <taxon>Pseudomonadati</taxon>
        <taxon>Bacteroidota</taxon>
        <taxon>Flavobacteriia</taxon>
        <taxon>Flavobacteriales</taxon>
        <taxon>Flavobacteriaceae</taxon>
        <taxon>Flavobacterium</taxon>
    </lineage>
</organism>
<dbReference type="CDD" id="cd00118">
    <property type="entry name" value="LysM"/>
    <property type="match status" value="4"/>
</dbReference>